<sequence>MLKFQEQLKTANQRLKRLATIYEVTGISNRRSFENTLKKEWNRCLRDGKDLSLILVDIDNFKRYNESYGHLQGDKCLRKVAKVLESILKRFSDFIGRFGGEEFAAVLSNTSYDDALKIAARMRRRIEKLKIVHEQSSIVSYIWRKSHESS</sequence>
<dbReference type="PROSITE" id="PS50887">
    <property type="entry name" value="GGDEF"/>
    <property type="match status" value="1"/>
</dbReference>
<dbReference type="RefSeq" id="WP_053006262.1">
    <property type="nucleotide sequence ID" value="NZ_LDZY01000002.1"/>
</dbReference>
<protein>
    <submittedName>
        <fullName evidence="2">Phytochrome-like protein cph2</fullName>
    </submittedName>
</protein>
<dbReference type="GO" id="GO:0043709">
    <property type="term" value="P:cell adhesion involved in single-species biofilm formation"/>
    <property type="evidence" value="ECO:0007669"/>
    <property type="project" value="TreeGrafter"/>
</dbReference>
<feature type="domain" description="GGDEF" evidence="1">
    <location>
        <begin position="49"/>
        <end position="150"/>
    </location>
</feature>
<evidence type="ECO:0000313" key="2">
    <source>
        <dbReference type="EMBL" id="KLU67392.1"/>
    </source>
</evidence>
<comment type="caution">
    <text evidence="2">The sequence shown here is derived from an EMBL/GenBank/DDBJ whole genome shotgun (WGS) entry which is preliminary data.</text>
</comment>
<dbReference type="InterPro" id="IPR029787">
    <property type="entry name" value="Nucleotide_cyclase"/>
</dbReference>
<dbReference type="AlphaFoldDB" id="A0A0J1FVQ6"/>
<dbReference type="Proteomes" id="UP000036356">
    <property type="component" value="Unassembled WGS sequence"/>
</dbReference>
<dbReference type="InterPro" id="IPR043128">
    <property type="entry name" value="Rev_trsase/Diguanyl_cyclase"/>
</dbReference>
<accession>A0A0J1FVQ6</accession>
<dbReference type="NCBIfam" id="TIGR00254">
    <property type="entry name" value="GGDEF"/>
    <property type="match status" value="1"/>
</dbReference>
<dbReference type="PANTHER" id="PTHR45138:SF9">
    <property type="entry name" value="DIGUANYLATE CYCLASE DGCM-RELATED"/>
    <property type="match status" value="1"/>
</dbReference>
<dbReference type="InterPro" id="IPR050469">
    <property type="entry name" value="Diguanylate_Cyclase"/>
</dbReference>
<dbReference type="CDD" id="cd01949">
    <property type="entry name" value="GGDEF"/>
    <property type="match status" value="1"/>
</dbReference>
<organism evidence="2 3">
    <name type="scientific">Desulfosporosinus acididurans</name>
    <dbReference type="NCBI Taxonomy" id="476652"/>
    <lineage>
        <taxon>Bacteria</taxon>
        <taxon>Bacillati</taxon>
        <taxon>Bacillota</taxon>
        <taxon>Clostridia</taxon>
        <taxon>Eubacteriales</taxon>
        <taxon>Desulfitobacteriaceae</taxon>
        <taxon>Desulfosporosinus</taxon>
    </lineage>
</organism>
<gene>
    <name evidence="2" type="primary">cph2_1</name>
    <name evidence="2" type="ORF">DEAC_c06040</name>
</gene>
<evidence type="ECO:0000313" key="3">
    <source>
        <dbReference type="Proteomes" id="UP000036356"/>
    </source>
</evidence>
<keyword evidence="3" id="KW-1185">Reference proteome</keyword>
<dbReference type="GO" id="GO:0005886">
    <property type="term" value="C:plasma membrane"/>
    <property type="evidence" value="ECO:0007669"/>
    <property type="project" value="TreeGrafter"/>
</dbReference>
<evidence type="ECO:0000259" key="1">
    <source>
        <dbReference type="PROSITE" id="PS50887"/>
    </source>
</evidence>
<dbReference type="SUPFAM" id="SSF55073">
    <property type="entry name" value="Nucleotide cyclase"/>
    <property type="match status" value="1"/>
</dbReference>
<reference evidence="2 3" key="1">
    <citation type="submission" date="2015-06" db="EMBL/GenBank/DDBJ databases">
        <title>Draft genome of the moderately acidophilic sulfate reducer Candidatus Desulfosporosinus acididurans strain M1.</title>
        <authorList>
            <person name="Poehlein A."/>
            <person name="Petzsch P."/>
            <person name="Johnson B.D."/>
            <person name="Schloemann M."/>
            <person name="Daniel R."/>
            <person name="Muehling M."/>
        </authorList>
    </citation>
    <scope>NUCLEOTIDE SEQUENCE [LARGE SCALE GENOMIC DNA]</scope>
    <source>
        <strain evidence="2 3">M1</strain>
    </source>
</reference>
<dbReference type="Gene3D" id="3.30.70.270">
    <property type="match status" value="1"/>
</dbReference>
<dbReference type="PATRIC" id="fig|476652.3.peg.615"/>
<dbReference type="Pfam" id="PF00990">
    <property type="entry name" value="GGDEF"/>
    <property type="match status" value="1"/>
</dbReference>
<dbReference type="GO" id="GO:0052621">
    <property type="term" value="F:diguanylate cyclase activity"/>
    <property type="evidence" value="ECO:0007669"/>
    <property type="project" value="TreeGrafter"/>
</dbReference>
<dbReference type="GO" id="GO:1902201">
    <property type="term" value="P:negative regulation of bacterial-type flagellum-dependent cell motility"/>
    <property type="evidence" value="ECO:0007669"/>
    <property type="project" value="TreeGrafter"/>
</dbReference>
<dbReference type="InterPro" id="IPR000160">
    <property type="entry name" value="GGDEF_dom"/>
</dbReference>
<proteinExistence type="predicted"/>
<dbReference type="STRING" id="476652.DEAC_c06040"/>
<dbReference type="PANTHER" id="PTHR45138">
    <property type="entry name" value="REGULATORY COMPONENTS OF SENSORY TRANSDUCTION SYSTEM"/>
    <property type="match status" value="1"/>
</dbReference>
<dbReference type="EMBL" id="LDZY01000002">
    <property type="protein sequence ID" value="KLU67392.1"/>
    <property type="molecule type" value="Genomic_DNA"/>
</dbReference>
<dbReference type="SMART" id="SM00267">
    <property type="entry name" value="GGDEF"/>
    <property type="match status" value="1"/>
</dbReference>
<name>A0A0J1FVQ6_9FIRM</name>